<evidence type="ECO:0000313" key="15">
    <source>
        <dbReference type="EMBL" id="SHJ59422.1"/>
    </source>
</evidence>
<dbReference type="STRING" id="1168035.SAMN05444280_12380"/>
<keyword evidence="16" id="KW-1185">Reference proteome</keyword>
<evidence type="ECO:0000256" key="8">
    <source>
        <dbReference type="ARBA" id="ARBA00023098"/>
    </source>
</evidence>
<feature type="transmembrane region" description="Helical" evidence="12">
    <location>
        <begin position="38"/>
        <end position="57"/>
    </location>
</feature>
<dbReference type="PANTHER" id="PTHR21248">
    <property type="entry name" value="CARDIOLIPIN SYNTHASE"/>
    <property type="match status" value="1"/>
</dbReference>
<comment type="similarity">
    <text evidence="12">Belongs to the phospholipase D family. Cardiolipin synthase subfamily.</text>
</comment>
<evidence type="ECO:0000256" key="3">
    <source>
        <dbReference type="ARBA" id="ARBA00022516"/>
    </source>
</evidence>
<feature type="active site" evidence="12">
    <location>
        <position position="232"/>
    </location>
</feature>
<evidence type="ECO:0000256" key="13">
    <source>
        <dbReference type="NCBIfam" id="TIGR04265"/>
    </source>
</evidence>
<dbReference type="InterPro" id="IPR030874">
    <property type="entry name" value="Cardiolipin_synth_Firmi"/>
</dbReference>
<dbReference type="GO" id="GO:0008808">
    <property type="term" value="F:cardiolipin synthase activity"/>
    <property type="evidence" value="ECO:0007669"/>
    <property type="project" value="UniProtKB-UniRule"/>
</dbReference>
<evidence type="ECO:0000256" key="7">
    <source>
        <dbReference type="ARBA" id="ARBA00022989"/>
    </source>
</evidence>
<dbReference type="InterPro" id="IPR001736">
    <property type="entry name" value="PLipase_D/transphosphatidylase"/>
</dbReference>
<comment type="function">
    <text evidence="12">Catalyzes the reversible phosphatidyl group transfer from one phosphatidylglycerol molecule to another to form cardiolipin (CL) (diphosphatidylglycerol) and glycerol.</text>
</comment>
<evidence type="ECO:0000256" key="10">
    <source>
        <dbReference type="ARBA" id="ARBA00023209"/>
    </source>
</evidence>
<dbReference type="InterPro" id="IPR022924">
    <property type="entry name" value="Cardiolipin_synthase"/>
</dbReference>
<dbReference type="Pfam" id="PF13091">
    <property type="entry name" value="PLDc_2"/>
    <property type="match status" value="2"/>
</dbReference>
<feature type="domain" description="PLD phosphodiesterase" evidence="14">
    <location>
        <begin position="220"/>
        <end position="247"/>
    </location>
</feature>
<evidence type="ECO:0000313" key="16">
    <source>
        <dbReference type="Proteomes" id="UP000184050"/>
    </source>
</evidence>
<evidence type="ECO:0000256" key="11">
    <source>
        <dbReference type="ARBA" id="ARBA00023264"/>
    </source>
</evidence>
<evidence type="ECO:0000256" key="12">
    <source>
        <dbReference type="HAMAP-Rule" id="MF_01916"/>
    </source>
</evidence>
<dbReference type="OrthoDB" id="9762009at2"/>
<keyword evidence="6" id="KW-0677">Repeat</keyword>
<feature type="domain" description="PLD phosphodiesterase" evidence="14">
    <location>
        <begin position="396"/>
        <end position="423"/>
    </location>
</feature>
<feature type="transmembrane region" description="Helical" evidence="12">
    <location>
        <begin position="7"/>
        <end position="26"/>
    </location>
</feature>
<dbReference type="GO" id="GO:0005886">
    <property type="term" value="C:plasma membrane"/>
    <property type="evidence" value="ECO:0007669"/>
    <property type="project" value="UniProtKB-SubCell"/>
</dbReference>
<keyword evidence="8 12" id="KW-0443">Lipid metabolism</keyword>
<keyword evidence="3 12" id="KW-0444">Lipid biosynthesis</keyword>
<reference evidence="15 16" key="1">
    <citation type="submission" date="2016-11" db="EMBL/GenBank/DDBJ databases">
        <authorList>
            <person name="Jaros S."/>
            <person name="Januszkiewicz K."/>
            <person name="Wedrychowicz H."/>
        </authorList>
    </citation>
    <scope>NUCLEOTIDE SEQUENCE [LARGE SCALE GENOMIC DNA]</scope>
    <source>
        <strain evidence="15 16">DSM 27063</strain>
    </source>
</reference>
<feature type="active site" evidence="12">
    <location>
        <position position="227"/>
    </location>
</feature>
<dbReference type="HAMAP" id="MF_01916">
    <property type="entry name" value="Cardiolipin_synth_Cls"/>
    <property type="match status" value="1"/>
</dbReference>
<dbReference type="PROSITE" id="PS50035">
    <property type="entry name" value="PLD"/>
    <property type="match status" value="2"/>
</dbReference>
<dbReference type="NCBIfam" id="TIGR04265">
    <property type="entry name" value="bac_cardiolipin"/>
    <property type="match status" value="1"/>
</dbReference>
<evidence type="ECO:0000259" key="14">
    <source>
        <dbReference type="PROSITE" id="PS50035"/>
    </source>
</evidence>
<evidence type="ECO:0000256" key="1">
    <source>
        <dbReference type="ARBA" id="ARBA00004651"/>
    </source>
</evidence>
<evidence type="ECO:0000256" key="5">
    <source>
        <dbReference type="ARBA" id="ARBA00022692"/>
    </source>
</evidence>
<gene>
    <name evidence="15" type="ORF">SAMN05444280_12380</name>
</gene>
<keyword evidence="9 12" id="KW-0472">Membrane</keyword>
<name>A0A1M6KKC7_9BACT</name>
<evidence type="ECO:0000256" key="9">
    <source>
        <dbReference type="ARBA" id="ARBA00023136"/>
    </source>
</evidence>
<comment type="subcellular location">
    <subcellularLocation>
        <location evidence="1 12">Cell membrane</location>
        <topology evidence="1 12">Multi-pass membrane protein</topology>
    </subcellularLocation>
</comment>
<proteinExistence type="inferred from homology"/>
<dbReference type="Pfam" id="PF13396">
    <property type="entry name" value="PLDc_N"/>
    <property type="match status" value="1"/>
</dbReference>
<evidence type="ECO:0000256" key="4">
    <source>
        <dbReference type="ARBA" id="ARBA00022679"/>
    </source>
</evidence>
<keyword evidence="2 12" id="KW-1003">Cell membrane</keyword>
<evidence type="ECO:0000256" key="6">
    <source>
        <dbReference type="ARBA" id="ARBA00022737"/>
    </source>
</evidence>
<keyword evidence="4 12" id="KW-0808">Transferase</keyword>
<dbReference type="InterPro" id="IPR025202">
    <property type="entry name" value="PLD-like_dom"/>
</dbReference>
<feature type="active site" evidence="12">
    <location>
        <position position="403"/>
    </location>
</feature>
<feature type="active site" evidence="12">
    <location>
        <position position="401"/>
    </location>
</feature>
<dbReference type="EC" id="2.7.8.-" evidence="12 13"/>
<evidence type="ECO:0000256" key="2">
    <source>
        <dbReference type="ARBA" id="ARBA00022475"/>
    </source>
</evidence>
<accession>A0A1M6KKC7</accession>
<dbReference type="RefSeq" id="WP_073170920.1">
    <property type="nucleotide sequence ID" value="NZ_FQZE01000023.1"/>
</dbReference>
<feature type="active site" evidence="12">
    <location>
        <position position="225"/>
    </location>
</feature>
<dbReference type="GO" id="GO:0032049">
    <property type="term" value="P:cardiolipin biosynthetic process"/>
    <property type="evidence" value="ECO:0007669"/>
    <property type="project" value="UniProtKB-UniRule"/>
</dbReference>
<comment type="catalytic activity">
    <reaction evidence="12">
        <text>2 a 1,2-diacyl-sn-glycero-3-phospho-(1'-sn-glycerol) = a cardiolipin + glycerol</text>
        <dbReference type="Rhea" id="RHEA:31451"/>
        <dbReference type="ChEBI" id="CHEBI:17754"/>
        <dbReference type="ChEBI" id="CHEBI:62237"/>
        <dbReference type="ChEBI" id="CHEBI:64716"/>
    </reaction>
</comment>
<keyword evidence="10 12" id="KW-0594">Phospholipid biosynthesis</keyword>
<dbReference type="Proteomes" id="UP000184050">
    <property type="component" value="Unassembled WGS sequence"/>
</dbReference>
<dbReference type="PANTHER" id="PTHR21248:SF22">
    <property type="entry name" value="PHOSPHOLIPASE D"/>
    <property type="match status" value="1"/>
</dbReference>
<dbReference type="CDD" id="cd09110">
    <property type="entry name" value="PLDc_CLS_1"/>
    <property type="match status" value="1"/>
</dbReference>
<keyword evidence="5 12" id="KW-0812">Transmembrane</keyword>
<sequence>MNPVLDFWSSFSLIFLVTAIPVAIMIVLEKRSPYKTAAWILLLVLLPVFGVVFYLFFGQEYRKRKLYSRKGIKSLGQYRKLSVRQLRQFEQAFSNLDKKILEKENIIRLLLNNSDALLTTGNKLKILVNADQTFKAVFSAIKNARHHIHLEYYIFADDKIGNQLKDLLIEKSLEGVEVRVIIDDVGSWGLSDKFIREMKNSGIRVQPFMEVRFPRLTSRVNFRNHRKIIVVDGITGFTGGLNIADRYFEGVKGIGPWYDIHLQVEGDAATCLQVVFTADWYFVMRENLTGRNYFPPLKESKGVPVQISASGPDSDWESIGQAIFAAIANAKKRVYLTTPYLMPPMQIVSALKTASLSNVDVRIIIPEKSDARIPKWCSFSYVEELLEAGIKVYFFQNGFIHSKYVIVDDVFSTVGTTNLDFRSIETNFEVNAFIYDEDFTAKLVRIFKKDIQNSREIKLKEWSQRRWHFKLKESLAHTVSPML</sequence>
<organism evidence="15 16">
    <name type="scientific">Tangfeifania diversioriginum</name>
    <dbReference type="NCBI Taxonomy" id="1168035"/>
    <lineage>
        <taxon>Bacteria</taxon>
        <taxon>Pseudomonadati</taxon>
        <taxon>Bacteroidota</taxon>
        <taxon>Bacteroidia</taxon>
        <taxon>Marinilabiliales</taxon>
        <taxon>Prolixibacteraceae</taxon>
        <taxon>Tangfeifania</taxon>
    </lineage>
</organism>
<dbReference type="SUPFAM" id="SSF56024">
    <property type="entry name" value="Phospholipase D/nuclease"/>
    <property type="match status" value="2"/>
</dbReference>
<keyword evidence="11 12" id="KW-1208">Phospholipid metabolism</keyword>
<dbReference type="Gene3D" id="3.30.870.10">
    <property type="entry name" value="Endonuclease Chain A"/>
    <property type="match status" value="2"/>
</dbReference>
<dbReference type="InterPro" id="IPR027379">
    <property type="entry name" value="CLS_N"/>
</dbReference>
<protein>
    <recommendedName>
        <fullName evidence="12 13">Cardiolipin synthase</fullName>
        <shortName evidence="12">CL synthase</shortName>
        <ecNumber evidence="12 13">2.7.8.-</ecNumber>
    </recommendedName>
</protein>
<keyword evidence="7 12" id="KW-1133">Transmembrane helix</keyword>
<dbReference type="SMART" id="SM00155">
    <property type="entry name" value="PLDc"/>
    <property type="match status" value="2"/>
</dbReference>
<dbReference type="AlphaFoldDB" id="A0A1M6KKC7"/>
<feature type="active site" evidence="12">
    <location>
        <position position="408"/>
    </location>
</feature>
<dbReference type="EMBL" id="FQZE01000023">
    <property type="protein sequence ID" value="SHJ59422.1"/>
    <property type="molecule type" value="Genomic_DNA"/>
</dbReference>
<dbReference type="CDD" id="cd09112">
    <property type="entry name" value="PLDc_CLS_2"/>
    <property type="match status" value="1"/>
</dbReference>